<evidence type="ECO:0000256" key="3">
    <source>
        <dbReference type="ARBA" id="ARBA00022525"/>
    </source>
</evidence>
<sequence length="409" mass="45073">MLLPILLPLLLSTHIHAWTTYTVPHSTGSDDTPALLSALQDTTYTSDVTILFAPNTTYNVWSPIVFPVFTNVEVRIEGNLSYPTNMTTVQSKLHALVLIPSSNLRISFMGGNNVTLRGNTDPDWGWVDGHGQQWWNIMEQAGRPYGWLFGNITNGVIRDMKIYKPIAWNFLTTGSSYLHVFNNIILAGSDNAVSFSAGGTDMLFERNHVHNGDDCITVINGAKNITFRDSYCEGSHGLSVGSLGKAGQDSQVSDLLFENVIMNHTLYGARFKSWTGGNGLAQNATWRNIMFIDVMFPIYVTQNYWDQNVGPKPNSTNTNETHIENFLFENFVGVINDTPGYVEGSCISDPCWYAVTNATGKEVVIFDLYPDTATNIVAKDIFARTLTGAPVAAMCNTSTISTDVGFVCE</sequence>
<dbReference type="Proteomes" id="UP000008063">
    <property type="component" value="Unassembled WGS sequence"/>
</dbReference>
<evidence type="ECO:0000256" key="8">
    <source>
        <dbReference type="ARBA" id="ARBA00023180"/>
    </source>
</evidence>
<dbReference type="AlphaFoldDB" id="F8QDM7"/>
<comment type="function">
    <text evidence="11">Specific in hydrolyzing the terminal glycosidic bond of polygalacturonic acid and oligogalacturonates.</text>
</comment>
<keyword evidence="7" id="KW-1015">Disulfide bond</keyword>
<dbReference type="OMA" id="RNSYCEG"/>
<dbReference type="PANTHER" id="PTHR31736:SF11">
    <property type="entry name" value="EXOPOLYGALACTURONASE C-RELATED"/>
    <property type="match status" value="1"/>
</dbReference>
<evidence type="ECO:0000313" key="19">
    <source>
        <dbReference type="EMBL" id="EGN93698.1"/>
    </source>
</evidence>
<keyword evidence="20" id="KW-1185">Reference proteome</keyword>
<dbReference type="HOGENOM" id="CLU_016031_1_2_1"/>
<dbReference type="PANTHER" id="PTHR31736">
    <property type="match status" value="1"/>
</dbReference>
<comment type="catalytic activity">
    <reaction evidence="15">
        <text>[(1-&gt;4)-alpha-D-galacturonosyl](n) + H2O = alpha-D-galacturonate + [(1-&gt;4)-alpha-D-galacturonosyl](n-1)</text>
        <dbReference type="Rhea" id="RHEA:14117"/>
        <dbReference type="Rhea" id="RHEA-COMP:14570"/>
        <dbReference type="Rhea" id="RHEA-COMP:14572"/>
        <dbReference type="ChEBI" id="CHEBI:15377"/>
        <dbReference type="ChEBI" id="CHEBI:58658"/>
        <dbReference type="ChEBI" id="CHEBI:140523"/>
        <dbReference type="EC" id="3.2.1.67"/>
    </reaction>
</comment>
<evidence type="ECO:0000256" key="14">
    <source>
        <dbReference type="ARBA" id="ARBA00042262"/>
    </source>
</evidence>
<dbReference type="InterPro" id="IPR012334">
    <property type="entry name" value="Pectin_lyas_fold"/>
</dbReference>
<organism evidence="20">
    <name type="scientific">Serpula lacrymans var. lacrymans (strain S7.3)</name>
    <name type="common">Dry rot fungus</name>
    <dbReference type="NCBI Taxonomy" id="936435"/>
    <lineage>
        <taxon>Eukaryota</taxon>
        <taxon>Fungi</taxon>
        <taxon>Dikarya</taxon>
        <taxon>Basidiomycota</taxon>
        <taxon>Agaricomycotina</taxon>
        <taxon>Agaricomycetes</taxon>
        <taxon>Agaricomycetidae</taxon>
        <taxon>Boletales</taxon>
        <taxon>Coniophorineae</taxon>
        <taxon>Serpulaceae</taxon>
        <taxon>Serpula</taxon>
    </lineage>
</organism>
<keyword evidence="4 18" id="KW-0732">Signal</keyword>
<dbReference type="GO" id="GO:0047911">
    <property type="term" value="F:galacturan 1,4-alpha-galacturonidase activity"/>
    <property type="evidence" value="ECO:0007669"/>
    <property type="project" value="UniProtKB-EC"/>
</dbReference>
<keyword evidence="10" id="KW-0961">Cell wall biogenesis/degradation</keyword>
<keyword evidence="5" id="KW-0677">Repeat</keyword>
<evidence type="ECO:0000313" key="20">
    <source>
        <dbReference type="Proteomes" id="UP000008063"/>
    </source>
</evidence>
<evidence type="ECO:0000256" key="9">
    <source>
        <dbReference type="ARBA" id="ARBA00023295"/>
    </source>
</evidence>
<dbReference type="Gene3D" id="2.160.20.10">
    <property type="entry name" value="Single-stranded right-handed beta-helix, Pectin lyase-like"/>
    <property type="match status" value="1"/>
</dbReference>
<comment type="similarity">
    <text evidence="2 17">Belongs to the glycosyl hydrolase 28 family.</text>
</comment>
<evidence type="ECO:0000256" key="18">
    <source>
        <dbReference type="SAM" id="SignalP"/>
    </source>
</evidence>
<feature type="chain" id="PRO_5003377151" description="galacturonan 1,4-alpha-galacturonidase" evidence="18">
    <location>
        <begin position="18"/>
        <end position="409"/>
    </location>
</feature>
<evidence type="ECO:0000256" key="13">
    <source>
        <dbReference type="ARBA" id="ARBA00041474"/>
    </source>
</evidence>
<feature type="non-terminal residue" evidence="19">
    <location>
        <position position="409"/>
    </location>
</feature>
<evidence type="ECO:0000256" key="2">
    <source>
        <dbReference type="ARBA" id="ARBA00008834"/>
    </source>
</evidence>
<evidence type="ECO:0000256" key="11">
    <source>
        <dbReference type="ARBA" id="ARBA00037312"/>
    </source>
</evidence>
<dbReference type="InParanoid" id="F8QDM7"/>
<evidence type="ECO:0000256" key="7">
    <source>
        <dbReference type="ARBA" id="ARBA00023157"/>
    </source>
</evidence>
<reference evidence="20" key="1">
    <citation type="journal article" date="2011" name="Science">
        <title>The plant cell wall-decomposing machinery underlies the functional diversity of forest fungi.</title>
        <authorList>
            <person name="Eastwood D.C."/>
            <person name="Floudas D."/>
            <person name="Binder M."/>
            <person name="Majcherczyk A."/>
            <person name="Schneider P."/>
            <person name="Aerts A."/>
            <person name="Asiegbu F.O."/>
            <person name="Baker S.E."/>
            <person name="Barry K."/>
            <person name="Bendiksby M."/>
            <person name="Blumentritt M."/>
            <person name="Coutinho P.M."/>
            <person name="Cullen D."/>
            <person name="de Vries R.P."/>
            <person name="Gathman A."/>
            <person name="Goodell B."/>
            <person name="Henrissat B."/>
            <person name="Ihrmark K."/>
            <person name="Kauserud H."/>
            <person name="Kohler A."/>
            <person name="LaButti K."/>
            <person name="Lapidus A."/>
            <person name="Lavin J.L."/>
            <person name="Lee Y.-H."/>
            <person name="Lindquist E."/>
            <person name="Lilly W."/>
            <person name="Lucas S."/>
            <person name="Morin E."/>
            <person name="Murat C."/>
            <person name="Oguiza J.A."/>
            <person name="Park J."/>
            <person name="Pisabarro A.G."/>
            <person name="Riley R."/>
            <person name="Rosling A."/>
            <person name="Salamov A."/>
            <person name="Schmidt O."/>
            <person name="Schmutz J."/>
            <person name="Skrede I."/>
            <person name="Stenlid J."/>
            <person name="Wiebenga A."/>
            <person name="Xie X."/>
            <person name="Kuees U."/>
            <person name="Hibbett D.S."/>
            <person name="Hoffmeister D."/>
            <person name="Hoegberg N."/>
            <person name="Martin F."/>
            <person name="Grigoriev I.V."/>
            <person name="Watkinson S.C."/>
        </authorList>
    </citation>
    <scope>NUCLEOTIDE SEQUENCE [LARGE SCALE GENOMIC DNA]</scope>
    <source>
        <strain evidence="20">strain S7.3</strain>
    </source>
</reference>
<keyword evidence="9 17" id="KW-0326">Glycosidase</keyword>
<evidence type="ECO:0000256" key="17">
    <source>
        <dbReference type="RuleBase" id="RU361169"/>
    </source>
</evidence>
<keyword evidence="3" id="KW-0964">Secreted</keyword>
<accession>F8QDM7</accession>
<proteinExistence type="inferred from homology"/>
<comment type="subcellular location">
    <subcellularLocation>
        <location evidence="1">Secreted</location>
    </subcellularLocation>
</comment>
<keyword evidence="8" id="KW-0325">Glycoprotein</keyword>
<dbReference type="GO" id="GO:0004650">
    <property type="term" value="F:polygalacturonase activity"/>
    <property type="evidence" value="ECO:0007669"/>
    <property type="project" value="InterPro"/>
</dbReference>
<dbReference type="InterPro" id="IPR011050">
    <property type="entry name" value="Pectin_lyase_fold/virulence"/>
</dbReference>
<dbReference type="Pfam" id="PF00295">
    <property type="entry name" value="Glyco_hydro_28"/>
    <property type="match status" value="1"/>
</dbReference>
<feature type="signal peptide" evidence="18">
    <location>
        <begin position="1"/>
        <end position="17"/>
    </location>
</feature>
<dbReference type="EC" id="3.2.1.67" evidence="12"/>
<dbReference type="GO" id="GO:0071555">
    <property type="term" value="P:cell wall organization"/>
    <property type="evidence" value="ECO:0007669"/>
    <property type="project" value="UniProtKB-KW"/>
</dbReference>
<evidence type="ECO:0000256" key="5">
    <source>
        <dbReference type="ARBA" id="ARBA00022737"/>
    </source>
</evidence>
<evidence type="ECO:0000256" key="12">
    <source>
        <dbReference type="ARBA" id="ARBA00038933"/>
    </source>
</evidence>
<evidence type="ECO:0000256" key="6">
    <source>
        <dbReference type="ARBA" id="ARBA00022801"/>
    </source>
</evidence>
<dbReference type="OrthoDB" id="187139at2759"/>
<dbReference type="eggNOG" id="ENOG502SI66">
    <property type="taxonomic scope" value="Eukaryota"/>
</dbReference>
<evidence type="ECO:0000256" key="15">
    <source>
        <dbReference type="ARBA" id="ARBA00048766"/>
    </source>
</evidence>
<dbReference type="GO" id="GO:0005576">
    <property type="term" value="C:extracellular region"/>
    <property type="evidence" value="ECO:0007669"/>
    <property type="project" value="UniProtKB-SubCell"/>
</dbReference>
<dbReference type="EMBL" id="GL945491">
    <property type="protein sequence ID" value="EGN93698.1"/>
    <property type="molecule type" value="Genomic_DNA"/>
</dbReference>
<name>F8QDM7_SERL3</name>
<dbReference type="InterPro" id="IPR000743">
    <property type="entry name" value="Glyco_hydro_28"/>
</dbReference>
<dbReference type="SUPFAM" id="SSF51126">
    <property type="entry name" value="Pectin lyase-like"/>
    <property type="match status" value="1"/>
</dbReference>
<gene>
    <name evidence="19" type="ORF">SERLA73DRAFT_115718</name>
</gene>
<evidence type="ECO:0000256" key="4">
    <source>
        <dbReference type="ARBA" id="ARBA00022729"/>
    </source>
</evidence>
<feature type="active site" evidence="16">
    <location>
        <position position="236"/>
    </location>
</feature>
<evidence type="ECO:0000256" key="16">
    <source>
        <dbReference type="PROSITE-ProRule" id="PRU10052"/>
    </source>
</evidence>
<evidence type="ECO:0000256" key="1">
    <source>
        <dbReference type="ARBA" id="ARBA00004613"/>
    </source>
</evidence>
<dbReference type="GO" id="GO:0005975">
    <property type="term" value="P:carbohydrate metabolic process"/>
    <property type="evidence" value="ECO:0007669"/>
    <property type="project" value="InterPro"/>
</dbReference>
<dbReference type="STRING" id="936435.F8QDM7"/>
<dbReference type="PROSITE" id="PS00502">
    <property type="entry name" value="POLYGALACTURONASE"/>
    <property type="match status" value="1"/>
</dbReference>
<evidence type="ECO:0000256" key="10">
    <source>
        <dbReference type="ARBA" id="ARBA00023316"/>
    </source>
</evidence>
<keyword evidence="6 17" id="KW-0378">Hydrolase</keyword>
<protein>
    <recommendedName>
        <fullName evidence="12">galacturonan 1,4-alpha-galacturonidase</fullName>
        <ecNumber evidence="12">3.2.1.67</ecNumber>
    </recommendedName>
    <alternativeName>
        <fullName evidence="13">Galacturan 1,4-alpha-galacturonidase C</fullName>
    </alternativeName>
    <alternativeName>
        <fullName evidence="14">Poly(1,4-alpha-D-galacturonide)galacturonohydrolase C</fullName>
    </alternativeName>
</protein>